<evidence type="ECO:0000256" key="1">
    <source>
        <dbReference type="ARBA" id="ARBA00022723"/>
    </source>
</evidence>
<dbReference type="CDD" id="cd20305">
    <property type="entry name" value="cupin_OxDC_C"/>
    <property type="match status" value="1"/>
</dbReference>
<gene>
    <name evidence="6" type="ORF">N7494_006218</name>
</gene>
<organism evidence="6 7">
    <name type="scientific">Penicillium frequentans</name>
    <dbReference type="NCBI Taxonomy" id="3151616"/>
    <lineage>
        <taxon>Eukaryota</taxon>
        <taxon>Fungi</taxon>
        <taxon>Dikarya</taxon>
        <taxon>Ascomycota</taxon>
        <taxon>Pezizomycotina</taxon>
        <taxon>Eurotiomycetes</taxon>
        <taxon>Eurotiomycetidae</taxon>
        <taxon>Eurotiales</taxon>
        <taxon>Aspergillaceae</taxon>
        <taxon>Penicillium</taxon>
    </lineage>
</organism>
<protein>
    <recommendedName>
        <fullName evidence="5">Cupin type-1 domain-containing protein</fullName>
    </recommendedName>
</protein>
<feature type="binding site" evidence="3">
    <location>
        <position position="238"/>
    </location>
    <ligand>
        <name>Mn(2+)</name>
        <dbReference type="ChEBI" id="CHEBI:29035"/>
        <label>1</label>
    </ligand>
</feature>
<feature type="binding site" evidence="3">
    <location>
        <position position="193"/>
    </location>
    <ligand>
        <name>Mn(2+)</name>
        <dbReference type="ChEBI" id="CHEBI:29035"/>
        <label>1</label>
    </ligand>
</feature>
<feature type="binding site" evidence="3">
    <location>
        <position position="381"/>
    </location>
    <ligand>
        <name>Mn(2+)</name>
        <dbReference type="ChEBI" id="CHEBI:29035"/>
        <label>2</label>
    </ligand>
</feature>
<evidence type="ECO:0000259" key="5">
    <source>
        <dbReference type="SMART" id="SM00835"/>
    </source>
</evidence>
<feature type="signal peptide" evidence="4">
    <location>
        <begin position="1"/>
        <end position="28"/>
    </location>
</feature>
<dbReference type="InterPro" id="IPR051610">
    <property type="entry name" value="GPI/OXD"/>
</dbReference>
<evidence type="ECO:0000256" key="3">
    <source>
        <dbReference type="PIRSR" id="PIRSR617774-2"/>
    </source>
</evidence>
<feature type="binding site" evidence="3">
    <location>
        <position position="376"/>
    </location>
    <ligand>
        <name>Mn(2+)</name>
        <dbReference type="ChEBI" id="CHEBI:29035"/>
        <label>2</label>
    </ligand>
</feature>
<dbReference type="GO" id="GO:0046872">
    <property type="term" value="F:metal ion binding"/>
    <property type="evidence" value="ECO:0007669"/>
    <property type="project" value="UniProtKB-KW"/>
</dbReference>
<feature type="binding site" evidence="3">
    <location>
        <position position="195"/>
    </location>
    <ligand>
        <name>Mn(2+)</name>
        <dbReference type="ChEBI" id="CHEBI:29035"/>
        <label>1</label>
    </ligand>
</feature>
<dbReference type="InterPro" id="IPR014710">
    <property type="entry name" value="RmlC-like_jellyroll"/>
</dbReference>
<dbReference type="SMART" id="SM00835">
    <property type="entry name" value="Cupin_1"/>
    <property type="match status" value="2"/>
</dbReference>
<name>A0AAD6GEB1_9EURO</name>
<keyword evidence="3" id="KW-0464">Manganese</keyword>
<proteinExistence type="predicted"/>
<dbReference type="NCBIfam" id="TIGR03404">
    <property type="entry name" value="bicupin_oxalic"/>
    <property type="match status" value="1"/>
</dbReference>
<reference evidence="6 7" key="1">
    <citation type="journal article" date="2023" name="IMA Fungus">
        <title>Comparative genomic study of the Penicillium genus elucidates a diverse pangenome and 15 lateral gene transfer events.</title>
        <authorList>
            <person name="Petersen C."/>
            <person name="Sorensen T."/>
            <person name="Nielsen M.R."/>
            <person name="Sondergaard T.E."/>
            <person name="Sorensen J.L."/>
            <person name="Fitzpatrick D.A."/>
            <person name="Frisvad J.C."/>
            <person name="Nielsen K.L."/>
        </authorList>
    </citation>
    <scope>NUCLEOTIDE SEQUENCE [LARGE SCALE GENOMIC DNA]</scope>
    <source>
        <strain evidence="6 7">IBT 35679</strain>
    </source>
</reference>
<evidence type="ECO:0000256" key="4">
    <source>
        <dbReference type="SAM" id="SignalP"/>
    </source>
</evidence>
<comment type="cofactor">
    <cofactor evidence="3">
        <name>Mn(2+)</name>
        <dbReference type="ChEBI" id="CHEBI:29035"/>
    </cofactor>
    <text evidence="3">Binds 2 manganese ions per subunit.</text>
</comment>
<dbReference type="InterPro" id="IPR017774">
    <property type="entry name" value="Bicupin_oxalate_deCO2ase/Oxase"/>
</dbReference>
<dbReference type="Pfam" id="PF00190">
    <property type="entry name" value="Cupin_1"/>
    <property type="match status" value="2"/>
</dbReference>
<dbReference type="Proteomes" id="UP001220324">
    <property type="component" value="Unassembled WGS sequence"/>
</dbReference>
<feature type="domain" description="Cupin type-1" evidence="5">
    <location>
        <begin position="148"/>
        <end position="290"/>
    </location>
</feature>
<feature type="binding site" evidence="3">
    <location>
        <position position="374"/>
    </location>
    <ligand>
        <name>Mn(2+)</name>
        <dbReference type="ChEBI" id="CHEBI:29035"/>
        <label>2</label>
    </ligand>
</feature>
<keyword evidence="1 3" id="KW-0479">Metal-binding</keyword>
<evidence type="ECO:0000313" key="6">
    <source>
        <dbReference type="EMBL" id="KAJ5541142.1"/>
    </source>
</evidence>
<dbReference type="InterPro" id="IPR006045">
    <property type="entry name" value="Cupin_1"/>
</dbReference>
<dbReference type="GO" id="GO:0033609">
    <property type="term" value="P:oxalate metabolic process"/>
    <property type="evidence" value="ECO:0007669"/>
    <property type="project" value="InterPro"/>
</dbReference>
<dbReference type="InterPro" id="IPR011051">
    <property type="entry name" value="RmlC_Cupin_sf"/>
</dbReference>
<keyword evidence="7" id="KW-1185">Reference proteome</keyword>
<dbReference type="EMBL" id="JAQIZZ010000005">
    <property type="protein sequence ID" value="KAJ5541142.1"/>
    <property type="molecule type" value="Genomic_DNA"/>
</dbReference>
<dbReference type="AlphaFoldDB" id="A0AAD6GEB1"/>
<feature type="domain" description="Cupin type-1" evidence="5">
    <location>
        <begin position="329"/>
        <end position="470"/>
    </location>
</feature>
<dbReference type="Gene3D" id="2.60.120.10">
    <property type="entry name" value="Jelly Rolls"/>
    <property type="match status" value="2"/>
</dbReference>
<comment type="caution">
    <text evidence="6">The sequence shown here is derived from an EMBL/GenBank/DDBJ whole genome shotgun (WGS) entry which is preliminary data.</text>
</comment>
<sequence>MGFSPSLKYCLKTSLVSLLLGICQPSNALPHDSGPFGWASAAGNDESSTRSPLRGDSAFLGVVQNEVNPDNSAAVPESEYKLAPGQAADADLGIPFTFDNVAHPQPVRGDLGSTDPGPRTYAYDRLNPSTFAPPGSDSGEVTQGKWPLGLSHNRILPGHAGWSRQENTDVLPGATTMAGVDMKLAPWAYRELHWHQANEWSIILNGSVRVQAMNEDGQTFTDDLTAGDVWYFPSGVPHSLQALDEGAEFMLVFDQGDFSDGGTGLITEMFLRNPKEVLSKNFQAPLSDFDDLPQDQLYIFNGTPAPKDVKEQTIQGPGGVLSGDQSYTYHLSKQEAYETPGGSIKIIDPVSFPIAKMFSAALVTIKPGAMREIHWHGTSDEWGFFLAGQARVSIYEAPSAGASIDFSAGDISYVKATASHYIENTGVEDVVFLEMLQAPRFSDISVGQWLKLTPRQIVKDTLHLPDSLLDNLSPNKQYVVQGNRNLTAVADGSGIA</sequence>
<dbReference type="PANTHER" id="PTHR35848:SF9">
    <property type="entry name" value="SLL1358 PROTEIN"/>
    <property type="match status" value="1"/>
</dbReference>
<evidence type="ECO:0000256" key="2">
    <source>
        <dbReference type="PIRSR" id="PIRSR617774-1"/>
    </source>
</evidence>
<dbReference type="SUPFAM" id="SSF51182">
    <property type="entry name" value="RmlC-like cupins"/>
    <property type="match status" value="1"/>
</dbReference>
<keyword evidence="4" id="KW-0732">Signal</keyword>
<feature type="active site" description="Proton donor" evidence="2">
    <location>
        <position position="434"/>
    </location>
</feature>
<feature type="chain" id="PRO_5042216145" description="Cupin type-1 domain-containing protein" evidence="4">
    <location>
        <begin position="29"/>
        <end position="496"/>
    </location>
</feature>
<accession>A0AAD6GEB1</accession>
<dbReference type="PANTHER" id="PTHR35848">
    <property type="entry name" value="OXALATE-BINDING PROTEIN"/>
    <property type="match status" value="1"/>
</dbReference>
<feature type="binding site" evidence="3">
    <location>
        <position position="420"/>
    </location>
    <ligand>
        <name>Mn(2+)</name>
        <dbReference type="ChEBI" id="CHEBI:29035"/>
        <label>2</label>
    </ligand>
</feature>
<evidence type="ECO:0000313" key="7">
    <source>
        <dbReference type="Proteomes" id="UP001220324"/>
    </source>
</evidence>
<feature type="binding site" evidence="3">
    <location>
        <position position="199"/>
    </location>
    <ligand>
        <name>Mn(2+)</name>
        <dbReference type="ChEBI" id="CHEBI:29035"/>
        <label>1</label>
    </ligand>
</feature>